<reference evidence="5" key="2">
    <citation type="submission" date="2020-09" db="EMBL/GenBank/DDBJ databases">
        <authorList>
            <person name="Sun Q."/>
            <person name="Zhou Y."/>
        </authorList>
    </citation>
    <scope>NUCLEOTIDE SEQUENCE</scope>
    <source>
        <strain evidence="5">CGMCC 1.15448</strain>
    </source>
</reference>
<keyword evidence="6" id="KW-1185">Reference proteome</keyword>
<feature type="chain" id="PRO_5035304374" description="Tetratricopeptide repeat protein" evidence="4">
    <location>
        <begin position="30"/>
        <end position="799"/>
    </location>
</feature>
<keyword evidence="2 3" id="KW-0802">TPR repeat</keyword>
<feature type="repeat" description="TPR" evidence="3">
    <location>
        <begin position="490"/>
        <end position="523"/>
    </location>
</feature>
<reference evidence="5" key="1">
    <citation type="journal article" date="2014" name="Int. J. Syst. Evol. Microbiol.">
        <title>Complete genome sequence of Corynebacterium casei LMG S-19264T (=DSM 44701T), isolated from a smear-ripened cheese.</title>
        <authorList>
            <consortium name="US DOE Joint Genome Institute (JGI-PGF)"/>
            <person name="Walter F."/>
            <person name="Albersmeier A."/>
            <person name="Kalinowski J."/>
            <person name="Ruckert C."/>
        </authorList>
    </citation>
    <scope>NUCLEOTIDE SEQUENCE</scope>
    <source>
        <strain evidence="5">CGMCC 1.15448</strain>
    </source>
</reference>
<dbReference type="AlphaFoldDB" id="A0A8J2XTI5"/>
<feature type="repeat" description="TPR" evidence="3">
    <location>
        <begin position="671"/>
        <end position="704"/>
    </location>
</feature>
<keyword evidence="1" id="KW-0677">Repeat</keyword>
<evidence type="ECO:0000256" key="1">
    <source>
        <dbReference type="ARBA" id="ARBA00022737"/>
    </source>
</evidence>
<dbReference type="PANTHER" id="PTHR44858:SF1">
    <property type="entry name" value="UDP-N-ACETYLGLUCOSAMINE--PEPTIDE N-ACETYLGLUCOSAMINYLTRANSFERASE SPINDLY-RELATED"/>
    <property type="match status" value="1"/>
</dbReference>
<evidence type="ECO:0000313" key="5">
    <source>
        <dbReference type="EMBL" id="GGB03678.1"/>
    </source>
</evidence>
<organism evidence="5 6">
    <name type="scientific">Puia dinghuensis</name>
    <dbReference type="NCBI Taxonomy" id="1792502"/>
    <lineage>
        <taxon>Bacteria</taxon>
        <taxon>Pseudomonadati</taxon>
        <taxon>Bacteroidota</taxon>
        <taxon>Chitinophagia</taxon>
        <taxon>Chitinophagales</taxon>
        <taxon>Chitinophagaceae</taxon>
        <taxon>Puia</taxon>
    </lineage>
</organism>
<accession>A0A8J2XTI5</accession>
<feature type="repeat" description="TPR" evidence="3">
    <location>
        <begin position="601"/>
        <end position="634"/>
    </location>
</feature>
<dbReference type="Pfam" id="PF13414">
    <property type="entry name" value="TPR_11"/>
    <property type="match status" value="2"/>
</dbReference>
<feature type="repeat" description="TPR" evidence="3">
    <location>
        <begin position="567"/>
        <end position="600"/>
    </location>
</feature>
<evidence type="ECO:0008006" key="7">
    <source>
        <dbReference type="Google" id="ProtNLM"/>
    </source>
</evidence>
<evidence type="ECO:0000256" key="4">
    <source>
        <dbReference type="SAM" id="SignalP"/>
    </source>
</evidence>
<dbReference type="GO" id="GO:0046813">
    <property type="term" value="P:receptor-mediated virion attachment to host cell"/>
    <property type="evidence" value="ECO:0007669"/>
    <property type="project" value="TreeGrafter"/>
</dbReference>
<dbReference type="Pfam" id="PF13424">
    <property type="entry name" value="TPR_12"/>
    <property type="match status" value="1"/>
</dbReference>
<dbReference type="PANTHER" id="PTHR44858">
    <property type="entry name" value="TETRATRICOPEPTIDE REPEAT PROTEIN 6"/>
    <property type="match status" value="1"/>
</dbReference>
<dbReference type="Proteomes" id="UP000607559">
    <property type="component" value="Unassembled WGS sequence"/>
</dbReference>
<gene>
    <name evidence="5" type="ORF">GCM10011511_28710</name>
</gene>
<dbReference type="Gene3D" id="1.25.40.10">
    <property type="entry name" value="Tetratricopeptide repeat domain"/>
    <property type="match status" value="5"/>
</dbReference>
<protein>
    <recommendedName>
        <fullName evidence="7">Tetratricopeptide repeat protein</fullName>
    </recommendedName>
</protein>
<proteinExistence type="predicted"/>
<sequence length="799" mass="90082">MIKTPLNAIGYVVVLSAGLLLFCSGRAAAQDSLSTRDASEIRYKAERIVGTELNELLNALSSTAYETREVAESITASYSVSRNRIFRDSLVLVEPDVNPAIRTSAQSGDEPVEKYLKDIDLIYKKSDSPTIEFSNIRCSPVKKKEHLYVKVYFNSRFKGRSVVNDQDYAIVSRIAELKAEKDDNQWHLYIDRLAFFDPADTAGDVVNNIPIKKEAAPVIGVVEKSPDTAAVAKRPVAVETPFMVRMRTLENNRQYKEALKEYTEAIRKEPKNPDYYVGRGRCYEKMRDNARSMALALKDYTQAYDLDHNHLPAIGCRADLYARMGNYFRALADYTVYLTIDKSDITIYEKKSQMHVLLKMPADAIADLDEALRIDSSNALALFYRGRCDLLLNKLPEAAKDFSRARERGLDSADRNAISGYAATYYEQAAQRFVSHGTDSAIGYIDEAIAIEPASSLYRFARGNYYYSLADYKEAIGSYDRAIEYNPSNIPALYKRGMAHFGIADNKEAIVNFEAVLKLDPHHMFAAKGEGDAYQALKDYTNAAMAYEKALRIAGSSKQGADAAVLADIYNSLGHCYFERGEYEKAVTNGRKAIGYNRNFGEAWFNRGYAYHKQGKLSEAIDDLKKATALDTKRPRWHYVLGLVYQEKKDFGNAVAQYAACTQEDAGLTLPGAIYRQGYCQYRMQHYAEALPLYSRALQVDTVQASFPMEMGIVCLNTGRYDSAYLFCQRAWRQDSTNGYTAYCIGASLYLQGKVNESMTWFGKAFRKKTPAAAIIKRDQQLAALRDDKKFKELLKKYL</sequence>
<keyword evidence="4" id="KW-0732">Signal</keyword>
<dbReference type="RefSeq" id="WP_188932800.1">
    <property type="nucleotide sequence ID" value="NZ_BMJC01000003.1"/>
</dbReference>
<dbReference type="Pfam" id="PF13432">
    <property type="entry name" value="TPR_16"/>
    <property type="match status" value="3"/>
</dbReference>
<dbReference type="InterPro" id="IPR011990">
    <property type="entry name" value="TPR-like_helical_dom_sf"/>
</dbReference>
<evidence type="ECO:0000313" key="6">
    <source>
        <dbReference type="Proteomes" id="UP000607559"/>
    </source>
</evidence>
<comment type="caution">
    <text evidence="5">The sequence shown here is derived from an EMBL/GenBank/DDBJ whole genome shotgun (WGS) entry which is preliminary data.</text>
</comment>
<name>A0A8J2XTI5_9BACT</name>
<dbReference type="SMART" id="SM00028">
    <property type="entry name" value="TPR"/>
    <property type="match status" value="14"/>
</dbReference>
<dbReference type="InterPro" id="IPR019734">
    <property type="entry name" value="TPR_rpt"/>
</dbReference>
<evidence type="ECO:0000256" key="3">
    <source>
        <dbReference type="PROSITE-ProRule" id="PRU00339"/>
    </source>
</evidence>
<dbReference type="PROSITE" id="PS50005">
    <property type="entry name" value="TPR"/>
    <property type="match status" value="5"/>
</dbReference>
<feature type="repeat" description="TPR" evidence="3">
    <location>
        <begin position="456"/>
        <end position="489"/>
    </location>
</feature>
<evidence type="ECO:0000256" key="2">
    <source>
        <dbReference type="ARBA" id="ARBA00022803"/>
    </source>
</evidence>
<dbReference type="InterPro" id="IPR050498">
    <property type="entry name" value="Ycf3"/>
</dbReference>
<dbReference type="SUPFAM" id="SSF48452">
    <property type="entry name" value="TPR-like"/>
    <property type="match status" value="3"/>
</dbReference>
<feature type="signal peptide" evidence="4">
    <location>
        <begin position="1"/>
        <end position="29"/>
    </location>
</feature>
<dbReference type="EMBL" id="BMJC01000003">
    <property type="protein sequence ID" value="GGB03678.1"/>
    <property type="molecule type" value="Genomic_DNA"/>
</dbReference>
<dbReference type="GO" id="GO:0009279">
    <property type="term" value="C:cell outer membrane"/>
    <property type="evidence" value="ECO:0007669"/>
    <property type="project" value="TreeGrafter"/>
</dbReference>